<proteinExistence type="predicted"/>
<dbReference type="Proteomes" id="UP000660975">
    <property type="component" value="Unassembled WGS sequence"/>
</dbReference>
<reference evidence="2 5" key="2">
    <citation type="submission" date="2020-02" db="EMBL/GenBank/DDBJ databases">
        <title>Whole genome shotgun sequence of Streptomyces gougerotii NBRC 13043.</title>
        <authorList>
            <person name="Ichikawa N."/>
            <person name="Komaki H."/>
            <person name="Tamura T."/>
        </authorList>
    </citation>
    <scope>NUCLEOTIDE SEQUENCE [LARGE SCALE GENOMIC DNA]</scope>
    <source>
        <strain evidence="2 5">NBRC 13043</strain>
    </source>
</reference>
<evidence type="ECO:0000313" key="4">
    <source>
        <dbReference type="EMBL" id="GGU81721.1"/>
    </source>
</evidence>
<gene>
    <name evidence="4" type="ORF">GCM10010227_40000</name>
    <name evidence="2" type="ORF">Sgou_18930</name>
    <name evidence="3" type="ORF">Sgou_25410</name>
</gene>
<evidence type="ECO:0000313" key="2">
    <source>
        <dbReference type="EMBL" id="GFH77223.1"/>
    </source>
</evidence>
<evidence type="ECO:0000313" key="5">
    <source>
        <dbReference type="Proteomes" id="UP000480804"/>
    </source>
</evidence>
<comment type="caution">
    <text evidence="4">The sequence shown here is derived from an EMBL/GenBank/DDBJ whole genome shotgun (WGS) entry which is preliminary data.</text>
</comment>
<organism evidence="4 6">
    <name type="scientific">Streptomyces gougerotii</name>
    <dbReference type="NCBI Taxonomy" id="53448"/>
    <lineage>
        <taxon>Bacteria</taxon>
        <taxon>Bacillati</taxon>
        <taxon>Actinomycetota</taxon>
        <taxon>Actinomycetes</taxon>
        <taxon>Kitasatosporales</taxon>
        <taxon>Streptomycetaceae</taxon>
        <taxon>Streptomyces</taxon>
        <taxon>Streptomyces diastaticus group</taxon>
    </lineage>
</organism>
<dbReference type="AlphaFoldDB" id="A0A6A0CIN8"/>
<reference evidence="4" key="3">
    <citation type="submission" date="2020-09" db="EMBL/GenBank/DDBJ databases">
        <authorList>
            <person name="Sun Q."/>
            <person name="Ohkuma M."/>
        </authorList>
    </citation>
    <scope>NUCLEOTIDE SEQUENCE</scope>
    <source>
        <strain evidence="4">JCM 4136</strain>
    </source>
</reference>
<reference evidence="4" key="1">
    <citation type="journal article" date="2014" name="Int. J. Syst. Evol. Microbiol.">
        <title>Complete genome sequence of Corynebacterium casei LMG S-19264T (=DSM 44701T), isolated from a smear-ripened cheese.</title>
        <authorList>
            <consortium name="US DOE Joint Genome Institute (JGI-PGF)"/>
            <person name="Walter F."/>
            <person name="Albersmeier A."/>
            <person name="Kalinowski J."/>
            <person name="Ruckert C."/>
        </authorList>
    </citation>
    <scope>NUCLEOTIDE SEQUENCE</scope>
    <source>
        <strain evidence="4">JCM 4136</strain>
    </source>
</reference>
<name>A0A6A0CIN8_9ACTN</name>
<dbReference type="EMBL" id="BMSC01000013">
    <property type="protein sequence ID" value="GGU81721.1"/>
    <property type="molecule type" value="Genomic_DNA"/>
</dbReference>
<protein>
    <submittedName>
        <fullName evidence="4">Uncharacterized protein</fullName>
    </submittedName>
</protein>
<keyword evidence="5" id="KW-1185">Reference proteome</keyword>
<evidence type="ECO:0000256" key="1">
    <source>
        <dbReference type="SAM" id="MobiDB-lite"/>
    </source>
</evidence>
<dbReference type="RefSeq" id="WP_189400753.1">
    <property type="nucleotide sequence ID" value="NZ_BLLO01000015.1"/>
</dbReference>
<evidence type="ECO:0000313" key="6">
    <source>
        <dbReference type="Proteomes" id="UP000660975"/>
    </source>
</evidence>
<evidence type="ECO:0000313" key="3">
    <source>
        <dbReference type="EMBL" id="GFH77871.1"/>
    </source>
</evidence>
<dbReference type="EMBL" id="BLLO01000017">
    <property type="protein sequence ID" value="GFH77871.1"/>
    <property type="molecule type" value="Genomic_DNA"/>
</dbReference>
<dbReference type="EMBL" id="BLLO01000015">
    <property type="protein sequence ID" value="GFH77223.1"/>
    <property type="molecule type" value="Genomic_DNA"/>
</dbReference>
<sequence length="317" mass="33484">MDATPPGPRRPHRAPDAGPEHLSGAETDQVLAAMAEAGGALLAGCQERRRRADALDERREALIGATSDLALGALYDPATVRLGLDQRLAHRAAREHEAATCEYVAWWADATVTAWRAARSGERPRRVRLIGAAPECLLVDEELASLPAVGAAARHPVGLSARLGTAGPGGRGPDGVPVAAARLAARHGPAARPGAVTEVKVVDGGWPEDRRRRLWGDAWLTHRVPLLPDAGEVARLTEGLPETARERLLTVAHDVAEALAAACRVDELEETSGPWDPEQIAEHEALDRLADELTARLAAYALGVTACLPAVRAAHGT</sequence>
<accession>A0A6A0CIN8</accession>
<feature type="region of interest" description="Disordered" evidence="1">
    <location>
        <begin position="1"/>
        <end position="22"/>
    </location>
</feature>
<dbReference type="Proteomes" id="UP000480804">
    <property type="component" value="Unassembled WGS sequence"/>
</dbReference>